<protein>
    <submittedName>
        <fullName evidence="1">Uncharacterized protein</fullName>
    </submittedName>
</protein>
<evidence type="ECO:0000313" key="1">
    <source>
        <dbReference type="EMBL" id="KAH7998682.1"/>
    </source>
</evidence>
<keyword evidence="2" id="KW-1185">Reference proteome</keyword>
<gene>
    <name evidence="1" type="ORF">K3G42_018954</name>
</gene>
<proteinExistence type="predicted"/>
<sequence>MGLLLSSKTKCLDLSRTNCKLEGVWIKKTLYDIVPLIQSSSSPPHTNMNAICAPPPKKNPNRRYGIATTIHGFVPGKQKGKGTNLSKRARSKRFHFLSLCNWGAAGAASGPIDFSELQRVLTLLNDCTVSLELGPAPLIFNSYLIFKMLC</sequence>
<accession>A0ACB8F1K3</accession>
<dbReference type="Proteomes" id="UP000827872">
    <property type="component" value="Linkage Group LG12"/>
</dbReference>
<name>A0ACB8F1K3_9SAUR</name>
<organism evidence="1 2">
    <name type="scientific">Sphaerodactylus townsendi</name>
    <dbReference type="NCBI Taxonomy" id="933632"/>
    <lineage>
        <taxon>Eukaryota</taxon>
        <taxon>Metazoa</taxon>
        <taxon>Chordata</taxon>
        <taxon>Craniata</taxon>
        <taxon>Vertebrata</taxon>
        <taxon>Euteleostomi</taxon>
        <taxon>Lepidosauria</taxon>
        <taxon>Squamata</taxon>
        <taxon>Bifurcata</taxon>
        <taxon>Gekkota</taxon>
        <taxon>Sphaerodactylidae</taxon>
        <taxon>Sphaerodactylus</taxon>
    </lineage>
</organism>
<reference evidence="1" key="1">
    <citation type="submission" date="2021-08" db="EMBL/GenBank/DDBJ databases">
        <title>The first chromosome-level gecko genome reveals the dynamic sex chromosomes of Neotropical dwarf geckos (Sphaerodactylidae: Sphaerodactylus).</title>
        <authorList>
            <person name="Pinto B.J."/>
            <person name="Keating S.E."/>
            <person name="Gamble T."/>
        </authorList>
    </citation>
    <scope>NUCLEOTIDE SEQUENCE</scope>
    <source>
        <strain evidence="1">TG3544</strain>
    </source>
</reference>
<comment type="caution">
    <text evidence="1">The sequence shown here is derived from an EMBL/GenBank/DDBJ whole genome shotgun (WGS) entry which is preliminary data.</text>
</comment>
<dbReference type="EMBL" id="CM037625">
    <property type="protein sequence ID" value="KAH7998682.1"/>
    <property type="molecule type" value="Genomic_DNA"/>
</dbReference>
<evidence type="ECO:0000313" key="2">
    <source>
        <dbReference type="Proteomes" id="UP000827872"/>
    </source>
</evidence>